<dbReference type="Gene3D" id="1.10.340.70">
    <property type="match status" value="1"/>
</dbReference>
<keyword evidence="2" id="KW-1185">Reference proteome</keyword>
<sequence>MLRRQLMNKAHEGHPGIVRAKIKLREMYWWPGIPPTLKRRSTIVKVVKILQSQAHNRGFQPIYCRY</sequence>
<feature type="domain" description="Integrase zinc-binding" evidence="1">
    <location>
        <begin position="2"/>
        <end position="33"/>
    </location>
</feature>
<dbReference type="WBParaSite" id="nRc.2.0.1.t34524-RA">
    <property type="protein sequence ID" value="nRc.2.0.1.t34524-RA"/>
    <property type="gene ID" value="nRc.2.0.1.g34524"/>
</dbReference>
<dbReference type="Pfam" id="PF17921">
    <property type="entry name" value="Integrase_H2C2"/>
    <property type="match status" value="1"/>
</dbReference>
<dbReference type="Proteomes" id="UP000887565">
    <property type="component" value="Unplaced"/>
</dbReference>
<evidence type="ECO:0000259" key="1">
    <source>
        <dbReference type="Pfam" id="PF17921"/>
    </source>
</evidence>
<proteinExistence type="predicted"/>
<evidence type="ECO:0000313" key="3">
    <source>
        <dbReference type="WBParaSite" id="nRc.2.0.1.t34524-RA"/>
    </source>
</evidence>
<organism evidence="2 3">
    <name type="scientific">Romanomermis culicivorax</name>
    <name type="common">Nematode worm</name>
    <dbReference type="NCBI Taxonomy" id="13658"/>
    <lineage>
        <taxon>Eukaryota</taxon>
        <taxon>Metazoa</taxon>
        <taxon>Ecdysozoa</taxon>
        <taxon>Nematoda</taxon>
        <taxon>Enoplea</taxon>
        <taxon>Dorylaimia</taxon>
        <taxon>Mermithida</taxon>
        <taxon>Mermithoidea</taxon>
        <taxon>Mermithidae</taxon>
        <taxon>Romanomermis</taxon>
    </lineage>
</organism>
<dbReference type="AlphaFoldDB" id="A0A915K837"/>
<accession>A0A915K837</accession>
<dbReference type="InterPro" id="IPR041588">
    <property type="entry name" value="Integrase_H2C2"/>
</dbReference>
<reference evidence="3" key="1">
    <citation type="submission" date="2022-11" db="UniProtKB">
        <authorList>
            <consortium name="WormBaseParasite"/>
        </authorList>
    </citation>
    <scope>IDENTIFICATION</scope>
</reference>
<evidence type="ECO:0000313" key="2">
    <source>
        <dbReference type="Proteomes" id="UP000887565"/>
    </source>
</evidence>
<protein>
    <submittedName>
        <fullName evidence="3">Integrase zinc-binding domain-containing protein</fullName>
    </submittedName>
</protein>
<name>A0A915K837_ROMCU</name>